<gene>
    <name evidence="2" type="ORF">DCC88_00390</name>
</gene>
<comment type="caution">
    <text evidence="2">The sequence shown here is derived from an EMBL/GenBank/DDBJ whole genome shotgun (WGS) entry which is preliminary data.</text>
</comment>
<dbReference type="Proteomes" id="UP000253934">
    <property type="component" value="Unassembled WGS sequence"/>
</dbReference>
<evidence type="ECO:0000313" key="3">
    <source>
        <dbReference type="Proteomes" id="UP000253934"/>
    </source>
</evidence>
<feature type="chain" id="PRO_5016678865" evidence="1">
    <location>
        <begin position="23"/>
        <end position="317"/>
    </location>
</feature>
<dbReference type="EMBL" id="QOVW01000001">
    <property type="protein sequence ID" value="RDB37419.1"/>
    <property type="molecule type" value="Genomic_DNA"/>
</dbReference>
<organism evidence="2 3">
    <name type="scientific">Spirobacillus cienkowskii</name>
    <dbReference type="NCBI Taxonomy" id="495820"/>
    <lineage>
        <taxon>Bacteria</taxon>
        <taxon>Pseudomonadati</taxon>
        <taxon>Bdellovibrionota</taxon>
        <taxon>Oligoflexia</taxon>
        <taxon>Silvanigrellales</taxon>
        <taxon>Spirobacillus</taxon>
    </lineage>
</organism>
<proteinExistence type="predicted"/>
<sequence>MIIKIFSIIFFLSILISNKSYADCTQVPEGGTICVNSRMKSIAMTDHDIVNSGNYCLSKFSWGNGNTVYIFDSNYLSPKGYIKEERSLLSRPSSWINGWTANSTIFLPNKKPLDNYGNKWLFSCAHNAPLWSTDTGNVGTEVENIHSASCNHSDCSSRKVYSGIRMFQFWYPSIIARTTPIDYKPISNTGTIIATVNVSFDMPDIDLRNNRNILDHVGWSPPHYPVSPTSQKFFHISITNSSGKVLVNQSYGLELGYFKNRVFSFYKQVSKNDLLGLQVQVEIFVQGPDINYKRGFHPPFMPVVMQIHNIYLQVQDD</sequence>
<name>A0A369KRW3_9BACT</name>
<evidence type="ECO:0000256" key="1">
    <source>
        <dbReference type="SAM" id="SignalP"/>
    </source>
</evidence>
<protein>
    <submittedName>
        <fullName evidence="2">Uncharacterized protein</fullName>
    </submittedName>
</protein>
<dbReference type="AlphaFoldDB" id="A0A369KRW3"/>
<evidence type="ECO:0000313" key="2">
    <source>
        <dbReference type="EMBL" id="RDB37419.1"/>
    </source>
</evidence>
<accession>A0A369KRW3</accession>
<keyword evidence="1" id="KW-0732">Signal</keyword>
<keyword evidence="3" id="KW-1185">Reference proteome</keyword>
<feature type="signal peptide" evidence="1">
    <location>
        <begin position="1"/>
        <end position="22"/>
    </location>
</feature>
<reference evidence="2" key="1">
    <citation type="submission" date="2018-04" db="EMBL/GenBank/DDBJ databases">
        <title>Draft genome sequence of the Candidatus Spirobacillus cienkowskii, a pathogen of freshwater Daphnia species, reconstructed from hemolymph metagenomic reads.</title>
        <authorList>
            <person name="Bresciani L."/>
            <person name="Lemos L.N."/>
            <person name="Wale N."/>
            <person name="Lin J.Y."/>
            <person name="Fernandes G.R."/>
            <person name="Duffy M.A."/>
            <person name="Rodrigues J.M."/>
        </authorList>
    </citation>
    <scope>NUCLEOTIDE SEQUENCE [LARGE SCALE GENOMIC DNA]</scope>
    <source>
        <strain evidence="2">Binning01</strain>
    </source>
</reference>